<name>A0A0A8YCP8_ARUDO</name>
<evidence type="ECO:0000259" key="1">
    <source>
        <dbReference type="Pfam" id="PF13966"/>
    </source>
</evidence>
<dbReference type="Pfam" id="PF13966">
    <property type="entry name" value="zf-RVT"/>
    <property type="match status" value="1"/>
</dbReference>
<proteinExistence type="predicted"/>
<dbReference type="PANTHER" id="PTHR33116">
    <property type="entry name" value="REVERSE TRANSCRIPTASE ZINC-BINDING DOMAIN-CONTAINING PROTEIN-RELATED-RELATED"/>
    <property type="match status" value="1"/>
</dbReference>
<dbReference type="EMBL" id="GBRH01274595">
    <property type="protein sequence ID" value="JAD23300.1"/>
    <property type="molecule type" value="Transcribed_RNA"/>
</dbReference>
<reference evidence="2" key="1">
    <citation type="submission" date="2014-09" db="EMBL/GenBank/DDBJ databases">
        <authorList>
            <person name="Magalhaes I.L.F."/>
            <person name="Oliveira U."/>
            <person name="Santos F.R."/>
            <person name="Vidigal T.H.D.A."/>
            <person name="Brescovit A.D."/>
            <person name="Santos A.J."/>
        </authorList>
    </citation>
    <scope>NUCLEOTIDE SEQUENCE</scope>
    <source>
        <tissue evidence="2">Shoot tissue taken approximately 20 cm above the soil surface</tissue>
    </source>
</reference>
<evidence type="ECO:0000313" key="2">
    <source>
        <dbReference type="EMBL" id="JAD23300.1"/>
    </source>
</evidence>
<dbReference type="AlphaFoldDB" id="A0A0A8YCP8"/>
<sequence length="208" mass="23485">MDWFCRKTLLTNIAGTSHLTESGSYTSKSAYNAFFLGSIKFAPWRTWKTWALLRCKFFIWLAINNRCWTADRLAKRNLPHPAACPLCDQAESIQHILVSCVFARQVWTIILQRLDLLSIAPQATARRFSTWWSSAARGVPKEMRKGLNSLIILVVWELWKHRNDIVFNGATPSISGLLQTVANECALWCMAGASSLSELLMRSLPPGA</sequence>
<feature type="domain" description="Reverse transcriptase zinc-binding" evidence="1">
    <location>
        <begin position="25"/>
        <end position="107"/>
    </location>
</feature>
<reference evidence="2" key="2">
    <citation type="journal article" date="2015" name="Data Brief">
        <title>Shoot transcriptome of the giant reed, Arundo donax.</title>
        <authorList>
            <person name="Barrero R.A."/>
            <person name="Guerrero F.D."/>
            <person name="Moolhuijzen P."/>
            <person name="Goolsby J.A."/>
            <person name="Tidwell J."/>
            <person name="Bellgard S.E."/>
            <person name="Bellgard M.I."/>
        </authorList>
    </citation>
    <scope>NUCLEOTIDE SEQUENCE</scope>
    <source>
        <tissue evidence="2">Shoot tissue taken approximately 20 cm above the soil surface</tissue>
    </source>
</reference>
<protein>
    <recommendedName>
        <fullName evidence="1">Reverse transcriptase zinc-binding domain-containing protein</fullName>
    </recommendedName>
</protein>
<dbReference type="InterPro" id="IPR026960">
    <property type="entry name" value="RVT-Znf"/>
</dbReference>
<accession>A0A0A8YCP8</accession>
<dbReference type="PANTHER" id="PTHR33116:SF78">
    <property type="entry name" value="OS12G0587133 PROTEIN"/>
    <property type="match status" value="1"/>
</dbReference>
<organism evidence="2">
    <name type="scientific">Arundo donax</name>
    <name type="common">Giant reed</name>
    <name type="synonym">Donax arundinaceus</name>
    <dbReference type="NCBI Taxonomy" id="35708"/>
    <lineage>
        <taxon>Eukaryota</taxon>
        <taxon>Viridiplantae</taxon>
        <taxon>Streptophyta</taxon>
        <taxon>Embryophyta</taxon>
        <taxon>Tracheophyta</taxon>
        <taxon>Spermatophyta</taxon>
        <taxon>Magnoliopsida</taxon>
        <taxon>Liliopsida</taxon>
        <taxon>Poales</taxon>
        <taxon>Poaceae</taxon>
        <taxon>PACMAD clade</taxon>
        <taxon>Arundinoideae</taxon>
        <taxon>Arundineae</taxon>
        <taxon>Arundo</taxon>
    </lineage>
</organism>